<evidence type="ECO:0000313" key="2">
    <source>
        <dbReference type="EMBL" id="MBE9464696.1"/>
    </source>
</evidence>
<evidence type="ECO:0000256" key="1">
    <source>
        <dbReference type="SAM" id="MobiDB-lite"/>
    </source>
</evidence>
<sequence>MILICNVLLAHVGNSLATDVGNVLAIGVGKKGRSWLAKRVTNAGKKADHGWQKGDRWQKGRPQGSPLPIQPLIIFKIV</sequence>
<comment type="caution">
    <text evidence="2">The sequence shown here is derived from an EMBL/GenBank/DDBJ whole genome shotgun (WGS) entry which is preliminary data.</text>
</comment>
<feature type="region of interest" description="Disordered" evidence="1">
    <location>
        <begin position="44"/>
        <end position="65"/>
    </location>
</feature>
<reference evidence="3" key="1">
    <citation type="submission" date="2023-07" db="EMBL/GenBank/DDBJ databases">
        <title>Dyadobacter sp. nov 'subterranea' isolated from contaminted grondwater.</title>
        <authorList>
            <person name="Szabo I."/>
            <person name="Al-Omari J."/>
            <person name="Szerdahelyi S.G."/>
            <person name="Rado J."/>
        </authorList>
    </citation>
    <scope>NUCLEOTIDE SEQUENCE [LARGE SCALE GENOMIC DNA]</scope>
    <source>
        <strain evidence="3">UP-52</strain>
    </source>
</reference>
<dbReference type="EMBL" id="JACYGY010000001">
    <property type="protein sequence ID" value="MBE9464696.1"/>
    <property type="molecule type" value="Genomic_DNA"/>
</dbReference>
<feature type="compositionally biased region" description="Basic and acidic residues" evidence="1">
    <location>
        <begin position="45"/>
        <end position="58"/>
    </location>
</feature>
<name>A0ABR9WGS2_9BACT</name>
<dbReference type="Proteomes" id="UP000634134">
    <property type="component" value="Unassembled WGS sequence"/>
</dbReference>
<keyword evidence="3" id="KW-1185">Reference proteome</keyword>
<protein>
    <submittedName>
        <fullName evidence="2">Uncharacterized protein</fullName>
    </submittedName>
</protein>
<proteinExistence type="predicted"/>
<gene>
    <name evidence="2" type="ORF">IEE83_22655</name>
</gene>
<organism evidence="2 3">
    <name type="scientific">Dyadobacter subterraneus</name>
    <dbReference type="NCBI Taxonomy" id="2773304"/>
    <lineage>
        <taxon>Bacteria</taxon>
        <taxon>Pseudomonadati</taxon>
        <taxon>Bacteroidota</taxon>
        <taxon>Cytophagia</taxon>
        <taxon>Cytophagales</taxon>
        <taxon>Spirosomataceae</taxon>
        <taxon>Dyadobacter</taxon>
    </lineage>
</organism>
<accession>A0ABR9WGS2</accession>
<dbReference type="RefSeq" id="WP_194122739.1">
    <property type="nucleotide sequence ID" value="NZ_JACYGY010000001.1"/>
</dbReference>
<evidence type="ECO:0000313" key="3">
    <source>
        <dbReference type="Proteomes" id="UP000634134"/>
    </source>
</evidence>